<evidence type="ECO:0000313" key="3">
    <source>
        <dbReference type="Proteomes" id="UP000655016"/>
    </source>
</evidence>
<dbReference type="EMBL" id="BMKP01000006">
    <property type="protein sequence ID" value="GGF16377.1"/>
    <property type="molecule type" value="Genomic_DNA"/>
</dbReference>
<sequence>MKKLFTQSFITLLFLTFLGCSSEDSEKNPDEETPTLKTSIKINKVTVTQMSFKDSYGAAWDETNGPDVEIRIRDAYDLKSLKGPSVHNDVSPAQMPLVWENITPLVLPFSSMFFVELMDNDGLYSDLMGPVYFVVSDYTSGPNAYPTTITVTRTTLSTLTTTVKLDVTWE</sequence>
<keyword evidence="1" id="KW-0732">Signal</keyword>
<organism evidence="2 3">
    <name type="scientific">Flavobacterium limi</name>
    <dbReference type="NCBI Taxonomy" id="2045105"/>
    <lineage>
        <taxon>Bacteria</taxon>
        <taxon>Pseudomonadati</taxon>
        <taxon>Bacteroidota</taxon>
        <taxon>Flavobacteriia</taxon>
        <taxon>Flavobacteriales</taxon>
        <taxon>Flavobacteriaceae</taxon>
        <taxon>Flavobacterium</taxon>
    </lineage>
</organism>
<gene>
    <name evidence="2" type="ORF">GCM10011518_27230</name>
</gene>
<evidence type="ECO:0008006" key="4">
    <source>
        <dbReference type="Google" id="ProtNLM"/>
    </source>
</evidence>
<protein>
    <recommendedName>
        <fullName evidence="4">Lipoprotein</fullName>
    </recommendedName>
</protein>
<proteinExistence type="predicted"/>
<reference evidence="3" key="1">
    <citation type="journal article" date="2019" name="Int. J. Syst. Evol. Microbiol.">
        <title>The Global Catalogue of Microorganisms (GCM) 10K type strain sequencing project: providing services to taxonomists for standard genome sequencing and annotation.</title>
        <authorList>
            <consortium name="The Broad Institute Genomics Platform"/>
            <consortium name="The Broad Institute Genome Sequencing Center for Infectious Disease"/>
            <person name="Wu L."/>
            <person name="Ma J."/>
        </authorList>
    </citation>
    <scope>NUCLEOTIDE SEQUENCE [LARGE SCALE GENOMIC DNA]</scope>
    <source>
        <strain evidence="3">CGMCC 1.16060</strain>
    </source>
</reference>
<feature type="signal peptide" evidence="1">
    <location>
        <begin position="1"/>
        <end position="22"/>
    </location>
</feature>
<name>A0ABQ1UEU5_9FLAO</name>
<dbReference type="PROSITE" id="PS51257">
    <property type="entry name" value="PROKAR_LIPOPROTEIN"/>
    <property type="match status" value="1"/>
</dbReference>
<dbReference type="RefSeq" id="WP_163395166.1">
    <property type="nucleotide sequence ID" value="NZ_BMKP01000006.1"/>
</dbReference>
<dbReference type="Proteomes" id="UP000655016">
    <property type="component" value="Unassembled WGS sequence"/>
</dbReference>
<keyword evidence="3" id="KW-1185">Reference proteome</keyword>
<evidence type="ECO:0000256" key="1">
    <source>
        <dbReference type="SAM" id="SignalP"/>
    </source>
</evidence>
<accession>A0ABQ1UEU5</accession>
<feature type="chain" id="PRO_5047441020" description="Lipoprotein" evidence="1">
    <location>
        <begin position="23"/>
        <end position="170"/>
    </location>
</feature>
<comment type="caution">
    <text evidence="2">The sequence shown here is derived from an EMBL/GenBank/DDBJ whole genome shotgun (WGS) entry which is preliminary data.</text>
</comment>
<evidence type="ECO:0000313" key="2">
    <source>
        <dbReference type="EMBL" id="GGF16377.1"/>
    </source>
</evidence>